<reference evidence="1" key="1">
    <citation type="submission" date="2022-03" db="EMBL/GenBank/DDBJ databases">
        <authorList>
            <person name="Sayadi A."/>
        </authorList>
    </citation>
    <scope>NUCLEOTIDE SEQUENCE</scope>
</reference>
<proteinExistence type="predicted"/>
<dbReference type="EMBL" id="CAKOFQ010007140">
    <property type="protein sequence ID" value="CAH1992346.1"/>
    <property type="molecule type" value="Genomic_DNA"/>
</dbReference>
<gene>
    <name evidence="1" type="ORF">ACAOBT_LOCUS20802</name>
</gene>
<dbReference type="AlphaFoldDB" id="A0A9P0PPS8"/>
<organism evidence="1 2">
    <name type="scientific">Acanthoscelides obtectus</name>
    <name type="common">Bean weevil</name>
    <name type="synonym">Bruchus obtectus</name>
    <dbReference type="NCBI Taxonomy" id="200917"/>
    <lineage>
        <taxon>Eukaryota</taxon>
        <taxon>Metazoa</taxon>
        <taxon>Ecdysozoa</taxon>
        <taxon>Arthropoda</taxon>
        <taxon>Hexapoda</taxon>
        <taxon>Insecta</taxon>
        <taxon>Pterygota</taxon>
        <taxon>Neoptera</taxon>
        <taxon>Endopterygota</taxon>
        <taxon>Coleoptera</taxon>
        <taxon>Polyphaga</taxon>
        <taxon>Cucujiformia</taxon>
        <taxon>Chrysomeloidea</taxon>
        <taxon>Chrysomelidae</taxon>
        <taxon>Bruchinae</taxon>
        <taxon>Bruchini</taxon>
        <taxon>Acanthoscelides</taxon>
    </lineage>
</organism>
<dbReference type="Proteomes" id="UP001152888">
    <property type="component" value="Unassembled WGS sequence"/>
</dbReference>
<name>A0A9P0PPS8_ACAOB</name>
<protein>
    <submittedName>
        <fullName evidence="1">Uncharacterized protein</fullName>
    </submittedName>
</protein>
<comment type="caution">
    <text evidence="1">The sequence shown here is derived from an EMBL/GenBank/DDBJ whole genome shotgun (WGS) entry which is preliminary data.</text>
</comment>
<keyword evidence="2" id="KW-1185">Reference proteome</keyword>
<evidence type="ECO:0000313" key="2">
    <source>
        <dbReference type="Proteomes" id="UP001152888"/>
    </source>
</evidence>
<evidence type="ECO:0000313" key="1">
    <source>
        <dbReference type="EMBL" id="CAH1992346.1"/>
    </source>
</evidence>
<sequence>MTLVNWYNIHNIRERLNTDKDGLTSSTSSIIRILAWEKSQLKKLLKGNRLQKIEQNDKTFRYNPPYKQAKTNARTNIPKMCQLVIFVN</sequence>
<accession>A0A9P0PPS8</accession>